<organism evidence="1 2">
    <name type="scientific">Paraglaciecola mesophila</name>
    <dbReference type="NCBI Taxonomy" id="197222"/>
    <lineage>
        <taxon>Bacteria</taxon>
        <taxon>Pseudomonadati</taxon>
        <taxon>Pseudomonadota</taxon>
        <taxon>Gammaproteobacteria</taxon>
        <taxon>Alteromonadales</taxon>
        <taxon>Alteromonadaceae</taxon>
        <taxon>Paraglaciecola</taxon>
    </lineage>
</organism>
<proteinExistence type="predicted"/>
<gene>
    <name evidence="1" type="ORF">FX988_04341</name>
</gene>
<keyword evidence="2" id="KW-1185">Reference proteome</keyword>
<dbReference type="Proteomes" id="UP000464524">
    <property type="component" value="Plasmid unnamed"/>
</dbReference>
<evidence type="ECO:0000313" key="2">
    <source>
        <dbReference type="Proteomes" id="UP000464524"/>
    </source>
</evidence>
<evidence type="ECO:0000313" key="1">
    <source>
        <dbReference type="EMBL" id="QHJ14059.1"/>
    </source>
</evidence>
<reference evidence="1 2" key="1">
    <citation type="submission" date="2019-12" db="EMBL/GenBank/DDBJ databases">
        <title>Genome sequencing and assembly of endphytes of Porphyra tenera.</title>
        <authorList>
            <person name="Park J.M."/>
            <person name="Shin R."/>
            <person name="Jo S.H."/>
        </authorList>
    </citation>
    <scope>NUCLEOTIDE SEQUENCE [LARGE SCALE GENOMIC DNA]</scope>
    <source>
        <strain evidence="1 2">GPM4</strain>
        <plasmid evidence="1 2">unnamed</plasmid>
    </source>
</reference>
<dbReference type="AlphaFoldDB" id="A0A857JPT2"/>
<dbReference type="KEGG" id="pmes:FX988_04341"/>
<accession>A0A857JPT2</accession>
<sequence length="45" mass="4925">MCFAKAPLKTGAIVSIPGIATAYRYYSFKSGGKEISELGRNRNEK</sequence>
<geneLocation type="plasmid" evidence="1 2">
    <name>unnamed</name>
</geneLocation>
<dbReference type="EMBL" id="CP047657">
    <property type="protein sequence ID" value="QHJ14059.1"/>
    <property type="molecule type" value="Genomic_DNA"/>
</dbReference>
<name>A0A857JPT2_9ALTE</name>
<keyword evidence="1" id="KW-0614">Plasmid</keyword>
<protein>
    <submittedName>
        <fullName evidence="1">Uncharacterized protein</fullName>
    </submittedName>
</protein>